<dbReference type="EMBL" id="JAGETX010000025">
    <property type="protein sequence ID" value="MBO3273139.1"/>
    <property type="molecule type" value="Genomic_DNA"/>
</dbReference>
<organism evidence="2 3">
    <name type="scientific">Hymenobacter defluvii</name>
    <dbReference type="NCBI Taxonomy" id="2054411"/>
    <lineage>
        <taxon>Bacteria</taxon>
        <taxon>Pseudomonadati</taxon>
        <taxon>Bacteroidota</taxon>
        <taxon>Cytophagia</taxon>
        <taxon>Cytophagales</taxon>
        <taxon>Hymenobacteraceae</taxon>
        <taxon>Hymenobacter</taxon>
    </lineage>
</organism>
<accession>A0ABS3THK7</accession>
<evidence type="ECO:0000256" key="1">
    <source>
        <dbReference type="SAM" id="MobiDB-lite"/>
    </source>
</evidence>
<feature type="region of interest" description="Disordered" evidence="1">
    <location>
        <begin position="111"/>
        <end position="137"/>
    </location>
</feature>
<dbReference type="SUPFAM" id="SSF46689">
    <property type="entry name" value="Homeodomain-like"/>
    <property type="match status" value="1"/>
</dbReference>
<evidence type="ECO:0000313" key="3">
    <source>
        <dbReference type="Proteomes" id="UP000670527"/>
    </source>
</evidence>
<name>A0ABS3THK7_9BACT</name>
<proteinExistence type="predicted"/>
<protein>
    <submittedName>
        <fullName evidence="2">Transposase</fullName>
    </submittedName>
</protein>
<gene>
    <name evidence="2" type="ORF">J4D97_20990</name>
</gene>
<dbReference type="Proteomes" id="UP000670527">
    <property type="component" value="Unassembled WGS sequence"/>
</dbReference>
<keyword evidence="3" id="KW-1185">Reference proteome</keyword>
<feature type="region of interest" description="Disordered" evidence="1">
    <location>
        <begin position="38"/>
        <end position="57"/>
    </location>
</feature>
<evidence type="ECO:0000313" key="2">
    <source>
        <dbReference type="EMBL" id="MBO3273139.1"/>
    </source>
</evidence>
<dbReference type="RefSeq" id="WP_208309284.1">
    <property type="nucleotide sequence ID" value="NZ_JAGETX010000025.1"/>
</dbReference>
<sequence>MKAYSDDLRERVAAASGTVAARFGVSVSFVTKLRQRQRTSGRVAALPHRGGPAPQLTDAGQQLHVACLRQQPDATLDELCVWLAAVGGPAVSKSTLGRAVQRLDWRRKKSTCTLPSATPNGSGRHGEHSSKPCRART</sequence>
<dbReference type="InterPro" id="IPR009057">
    <property type="entry name" value="Homeodomain-like_sf"/>
</dbReference>
<reference evidence="2 3" key="1">
    <citation type="submission" date="2021-03" db="EMBL/GenBank/DDBJ databases">
        <authorList>
            <person name="Kim M.K."/>
        </authorList>
    </citation>
    <scope>NUCLEOTIDE SEQUENCE [LARGE SCALE GENOMIC DNA]</scope>
    <source>
        <strain evidence="2 3">BT507</strain>
    </source>
</reference>
<comment type="caution">
    <text evidence="2">The sequence shown here is derived from an EMBL/GenBank/DDBJ whole genome shotgun (WGS) entry which is preliminary data.</text>
</comment>
<feature type="compositionally biased region" description="Polar residues" evidence="1">
    <location>
        <begin position="111"/>
        <end position="121"/>
    </location>
</feature>